<gene>
    <name evidence="1" type="ORF">POPTR_008G091450</name>
</gene>
<evidence type="ECO:0000313" key="2">
    <source>
        <dbReference type="Proteomes" id="UP000006729"/>
    </source>
</evidence>
<keyword evidence="2" id="KW-1185">Reference proteome</keyword>
<sequence length="52" mass="6203">MKLHTFSTTWETGQKKSKSILSKIIMNFIWSIRHFQHFKLMRAMSLCGKECI</sequence>
<organism evidence="1 2">
    <name type="scientific">Populus trichocarpa</name>
    <name type="common">Western balsam poplar</name>
    <name type="synonym">Populus balsamifera subsp. trichocarpa</name>
    <dbReference type="NCBI Taxonomy" id="3694"/>
    <lineage>
        <taxon>Eukaryota</taxon>
        <taxon>Viridiplantae</taxon>
        <taxon>Streptophyta</taxon>
        <taxon>Embryophyta</taxon>
        <taxon>Tracheophyta</taxon>
        <taxon>Spermatophyta</taxon>
        <taxon>Magnoliopsida</taxon>
        <taxon>eudicotyledons</taxon>
        <taxon>Gunneridae</taxon>
        <taxon>Pentapetalae</taxon>
        <taxon>rosids</taxon>
        <taxon>fabids</taxon>
        <taxon>Malpighiales</taxon>
        <taxon>Salicaceae</taxon>
        <taxon>Saliceae</taxon>
        <taxon>Populus</taxon>
    </lineage>
</organism>
<evidence type="ECO:0000313" key="1">
    <source>
        <dbReference type="EMBL" id="RQO94418.1"/>
    </source>
</evidence>
<proteinExistence type="predicted"/>
<accession>A0A3N7GST9</accession>
<dbReference type="Proteomes" id="UP000006729">
    <property type="component" value="Chromosome 8"/>
</dbReference>
<protein>
    <submittedName>
        <fullName evidence="1">Uncharacterized protein</fullName>
    </submittedName>
</protein>
<dbReference type="InParanoid" id="A0A3N7GST9"/>
<reference evidence="1 2" key="1">
    <citation type="journal article" date="2006" name="Science">
        <title>The genome of black cottonwood, Populus trichocarpa (Torr. &amp; Gray).</title>
        <authorList>
            <person name="Tuskan G.A."/>
            <person name="Difazio S."/>
            <person name="Jansson S."/>
            <person name="Bohlmann J."/>
            <person name="Grigoriev I."/>
            <person name="Hellsten U."/>
            <person name="Putnam N."/>
            <person name="Ralph S."/>
            <person name="Rombauts S."/>
            <person name="Salamov A."/>
            <person name="Schein J."/>
            <person name="Sterck L."/>
            <person name="Aerts A."/>
            <person name="Bhalerao R.R."/>
            <person name="Bhalerao R.P."/>
            <person name="Blaudez D."/>
            <person name="Boerjan W."/>
            <person name="Brun A."/>
            <person name="Brunner A."/>
            <person name="Busov V."/>
            <person name="Campbell M."/>
            <person name="Carlson J."/>
            <person name="Chalot M."/>
            <person name="Chapman J."/>
            <person name="Chen G.L."/>
            <person name="Cooper D."/>
            <person name="Coutinho P.M."/>
            <person name="Couturier J."/>
            <person name="Covert S."/>
            <person name="Cronk Q."/>
            <person name="Cunningham R."/>
            <person name="Davis J."/>
            <person name="Degroeve S."/>
            <person name="Dejardin A."/>
            <person name="Depamphilis C."/>
            <person name="Detter J."/>
            <person name="Dirks B."/>
            <person name="Dubchak I."/>
            <person name="Duplessis S."/>
            <person name="Ehlting J."/>
            <person name="Ellis B."/>
            <person name="Gendler K."/>
            <person name="Goodstein D."/>
            <person name="Gribskov M."/>
            <person name="Grimwood J."/>
            <person name="Groover A."/>
            <person name="Gunter L."/>
            <person name="Hamberger B."/>
            <person name="Heinze B."/>
            <person name="Helariutta Y."/>
            <person name="Henrissat B."/>
            <person name="Holligan D."/>
            <person name="Holt R."/>
            <person name="Huang W."/>
            <person name="Islam-Faridi N."/>
            <person name="Jones S."/>
            <person name="Jones-Rhoades M."/>
            <person name="Jorgensen R."/>
            <person name="Joshi C."/>
            <person name="Kangasjarvi J."/>
            <person name="Karlsson J."/>
            <person name="Kelleher C."/>
            <person name="Kirkpatrick R."/>
            <person name="Kirst M."/>
            <person name="Kohler A."/>
            <person name="Kalluri U."/>
            <person name="Larimer F."/>
            <person name="Leebens-Mack J."/>
            <person name="Leple J.C."/>
            <person name="Locascio P."/>
            <person name="Lou Y."/>
            <person name="Lucas S."/>
            <person name="Martin F."/>
            <person name="Montanini B."/>
            <person name="Napoli C."/>
            <person name="Nelson D.R."/>
            <person name="Nelson C."/>
            <person name="Nieminen K."/>
            <person name="Nilsson O."/>
            <person name="Pereda V."/>
            <person name="Peter G."/>
            <person name="Philippe R."/>
            <person name="Pilate G."/>
            <person name="Poliakov A."/>
            <person name="Razumovskaya J."/>
            <person name="Richardson P."/>
            <person name="Rinaldi C."/>
            <person name="Ritland K."/>
            <person name="Rouze P."/>
            <person name="Ryaboy D."/>
            <person name="Schmutz J."/>
            <person name="Schrader J."/>
            <person name="Segerman B."/>
            <person name="Shin H."/>
            <person name="Siddiqui A."/>
            <person name="Sterky F."/>
            <person name="Terry A."/>
            <person name="Tsai C.J."/>
            <person name="Uberbacher E."/>
            <person name="Unneberg P."/>
            <person name="Vahala J."/>
            <person name="Wall K."/>
            <person name="Wessler S."/>
            <person name="Yang G."/>
            <person name="Yin T."/>
            <person name="Douglas C."/>
            <person name="Marra M."/>
            <person name="Sandberg G."/>
            <person name="Van de Peer Y."/>
            <person name="Rokhsar D."/>
        </authorList>
    </citation>
    <scope>NUCLEOTIDE SEQUENCE [LARGE SCALE GENOMIC DNA]</scope>
    <source>
        <strain evidence="2">cv. Nisqually</strain>
    </source>
</reference>
<name>A0A3N7GST9_POPTR</name>
<dbReference type="AlphaFoldDB" id="A0A3N7GST9"/>
<dbReference type="EMBL" id="CM009297">
    <property type="protein sequence ID" value="RQO94418.1"/>
    <property type="molecule type" value="Genomic_DNA"/>
</dbReference>